<dbReference type="Pfam" id="PF00216">
    <property type="entry name" value="Bac_DNA_binding"/>
    <property type="match status" value="1"/>
</dbReference>
<evidence type="ECO:0000313" key="1">
    <source>
        <dbReference type="EMBL" id="APZ82586.1"/>
    </source>
</evidence>
<gene>
    <name evidence="1" type="ORF">Goe3_c12500</name>
</gene>
<dbReference type="InterPro" id="IPR010992">
    <property type="entry name" value="IHF-like_DNA-bd_dom_sf"/>
</dbReference>
<dbReference type="EMBL" id="KY368640">
    <property type="protein sequence ID" value="APZ82586.1"/>
    <property type="molecule type" value="Genomic_DNA"/>
</dbReference>
<dbReference type="Proteomes" id="UP000221795">
    <property type="component" value="Segment"/>
</dbReference>
<dbReference type="SUPFAM" id="SSF47729">
    <property type="entry name" value="IHF-like DNA-binding proteins"/>
    <property type="match status" value="1"/>
</dbReference>
<dbReference type="InterPro" id="IPR000119">
    <property type="entry name" value="Hist_DNA-bd"/>
</dbReference>
<protein>
    <submittedName>
        <fullName evidence="1">DNA-binding protein</fullName>
    </submittedName>
</protein>
<evidence type="ECO:0000313" key="2">
    <source>
        <dbReference type="Proteomes" id="UP000221795"/>
    </source>
</evidence>
<accession>A0A1Z1DF35</accession>
<organism evidence="1 2">
    <name type="scientific">Bacillus phage vB_BsuM-Goe3</name>
    <dbReference type="NCBI Taxonomy" id="1933063"/>
    <lineage>
        <taxon>Viruses</taxon>
        <taxon>Duplodnaviria</taxon>
        <taxon>Heunggongvirae</taxon>
        <taxon>Uroviricota</taxon>
        <taxon>Caudoviricetes</taxon>
        <taxon>Herelleviridae</taxon>
        <taxon>Bastillevirinae</taxon>
        <taxon>Grisebachstrassevirus</taxon>
        <taxon>Grisebachstrassevirus goe3</taxon>
    </lineage>
</organism>
<keyword evidence="2" id="KW-1185">Reference proteome</keyword>
<dbReference type="Gene3D" id="4.10.520.10">
    <property type="entry name" value="IHF-like DNA-binding proteins"/>
    <property type="match status" value="1"/>
</dbReference>
<reference evidence="1" key="1">
    <citation type="journal article" date="2017" name="Viruses">
        <title>Characterization of Bacillus subtilis Viruses vB_BsuM-Goe2 and vB_BsuM-Goe3.</title>
        <authorList>
            <person name="Willms I.M."/>
            <person name="Hoppert M."/>
            <person name="Hertel R."/>
        </authorList>
    </citation>
    <scope>NUCLEOTIDE SEQUENCE [LARGE SCALE GENOMIC DNA]</scope>
</reference>
<sequence length="97" mass="11183">MTVNRKELARRIAHTGGYNIGDVEKILEIYEDVVVTALLSGEEIKHGKLHKIILQELPVKKAFDGLNKKYFVREAKRVPKYKPLTRITDIELPVKEE</sequence>
<organismHost>
    <name type="scientific">Bacillus subtilis</name>
    <dbReference type="NCBI Taxonomy" id="1423"/>
</organismHost>
<proteinExistence type="predicted"/>
<name>A0A1Z1DF35_BPGO3</name>
<dbReference type="GO" id="GO:0003677">
    <property type="term" value="F:DNA binding"/>
    <property type="evidence" value="ECO:0007669"/>
    <property type="project" value="UniProtKB-KW"/>
</dbReference>
<keyword evidence="1" id="KW-0238">DNA-binding</keyword>
<dbReference type="GO" id="GO:0030527">
    <property type="term" value="F:structural constituent of chromatin"/>
    <property type="evidence" value="ECO:0007669"/>
    <property type="project" value="InterPro"/>
</dbReference>